<sequence>MRDKCRLKRRGYVVVLRKDRNFDGEVNVKLYEKKRMPLLRIPYRKKVDESTLSASEFNFDYLKIIDKVIDTYETSKQSQKILEDTQRFHWRKLEELIRKQKERG</sequence>
<reference evidence="1 2" key="1">
    <citation type="submission" date="2020-07" db="EMBL/GenBank/DDBJ databases">
        <authorList>
            <person name="Feng H."/>
        </authorList>
    </citation>
    <scope>NUCLEOTIDE SEQUENCE [LARGE SCALE GENOMIC DNA]</scope>
    <source>
        <strain evidence="2">s-11</strain>
    </source>
</reference>
<dbReference type="RefSeq" id="WP_033099438.1">
    <property type="nucleotide sequence ID" value="NZ_JACEIP010000004.1"/>
</dbReference>
<evidence type="ECO:0000313" key="1">
    <source>
        <dbReference type="EMBL" id="MBA4542035.1"/>
    </source>
</evidence>
<dbReference type="Proteomes" id="UP000530514">
    <property type="component" value="Unassembled WGS sequence"/>
</dbReference>
<dbReference type="AlphaFoldDB" id="A0A7W1X8H8"/>
<gene>
    <name evidence="1" type="ORF">H1164_03850</name>
</gene>
<name>A0A7W1X8H8_9BACL</name>
<proteinExistence type="predicted"/>
<keyword evidence="2" id="KW-1185">Reference proteome</keyword>
<organism evidence="1 2">
    <name type="scientific">Thermoactinomyces daqus</name>
    <dbReference type="NCBI Taxonomy" id="1329516"/>
    <lineage>
        <taxon>Bacteria</taxon>
        <taxon>Bacillati</taxon>
        <taxon>Bacillota</taxon>
        <taxon>Bacilli</taxon>
        <taxon>Bacillales</taxon>
        <taxon>Thermoactinomycetaceae</taxon>
        <taxon>Thermoactinomyces</taxon>
    </lineage>
</organism>
<evidence type="ECO:0000313" key="2">
    <source>
        <dbReference type="Proteomes" id="UP000530514"/>
    </source>
</evidence>
<protein>
    <submittedName>
        <fullName evidence="1">Uncharacterized protein</fullName>
    </submittedName>
</protein>
<accession>A0A7W1X8H8</accession>
<dbReference type="EMBL" id="JACEIP010000004">
    <property type="protein sequence ID" value="MBA4542035.1"/>
    <property type="molecule type" value="Genomic_DNA"/>
</dbReference>
<comment type="caution">
    <text evidence="1">The sequence shown here is derived from an EMBL/GenBank/DDBJ whole genome shotgun (WGS) entry which is preliminary data.</text>
</comment>